<evidence type="ECO:0000313" key="1">
    <source>
        <dbReference type="EMBL" id="CAH1114653.1"/>
    </source>
</evidence>
<dbReference type="PANTHER" id="PTHR10773">
    <property type="entry name" value="DNA-DIRECTED RNA POLYMERASES I, II, AND III SUBUNIT RPABC2"/>
    <property type="match status" value="1"/>
</dbReference>
<keyword evidence="2" id="KW-1185">Reference proteome</keyword>
<organism evidence="1 2">
    <name type="scientific">Psylliodes chrysocephalus</name>
    <dbReference type="NCBI Taxonomy" id="3402493"/>
    <lineage>
        <taxon>Eukaryota</taxon>
        <taxon>Metazoa</taxon>
        <taxon>Ecdysozoa</taxon>
        <taxon>Arthropoda</taxon>
        <taxon>Hexapoda</taxon>
        <taxon>Insecta</taxon>
        <taxon>Pterygota</taxon>
        <taxon>Neoptera</taxon>
        <taxon>Endopterygota</taxon>
        <taxon>Coleoptera</taxon>
        <taxon>Polyphaga</taxon>
        <taxon>Cucujiformia</taxon>
        <taxon>Chrysomeloidea</taxon>
        <taxon>Chrysomelidae</taxon>
        <taxon>Galerucinae</taxon>
        <taxon>Alticini</taxon>
        <taxon>Psylliodes</taxon>
    </lineage>
</organism>
<sequence length="125" mass="14673">MDCRSYSMFNEEFRKTGFKFKQPQKNTCKTCDSFVLNLQQGKNPEEKAKQQGSYESHTKLADDVYEQKRPDKENCIRDASRVVLVFDLQQILDTPSPTANIFYKRLLSTYNLKIWYEAIGGRRSK</sequence>
<proteinExistence type="predicted"/>
<protein>
    <submittedName>
        <fullName evidence="1">Uncharacterized protein</fullName>
    </submittedName>
</protein>
<dbReference type="EMBL" id="OV651820">
    <property type="protein sequence ID" value="CAH1114653.1"/>
    <property type="molecule type" value="Genomic_DNA"/>
</dbReference>
<reference evidence="1" key="1">
    <citation type="submission" date="2022-01" db="EMBL/GenBank/DDBJ databases">
        <authorList>
            <person name="King R."/>
        </authorList>
    </citation>
    <scope>NUCLEOTIDE SEQUENCE</scope>
</reference>
<name>A0A9P0GMS5_9CUCU</name>
<dbReference type="AlphaFoldDB" id="A0A9P0GMS5"/>
<dbReference type="PANTHER" id="PTHR10773:SF19">
    <property type="match status" value="1"/>
</dbReference>
<evidence type="ECO:0000313" key="2">
    <source>
        <dbReference type="Proteomes" id="UP001153636"/>
    </source>
</evidence>
<accession>A0A9P0GMS5</accession>
<gene>
    <name evidence="1" type="ORF">PSYICH_LOCUS14860</name>
</gene>
<dbReference type="OrthoDB" id="6753158at2759"/>
<dbReference type="Proteomes" id="UP001153636">
    <property type="component" value="Chromosome 8"/>
</dbReference>